<feature type="transmembrane region" description="Helical" evidence="6">
    <location>
        <begin position="298"/>
        <end position="318"/>
    </location>
</feature>
<dbReference type="Pfam" id="PF14378">
    <property type="entry name" value="PAP2_3"/>
    <property type="match status" value="1"/>
</dbReference>
<evidence type="ECO:0000256" key="2">
    <source>
        <dbReference type="ARBA" id="ARBA00022692"/>
    </source>
</evidence>
<dbReference type="Gene3D" id="1.20.144.10">
    <property type="entry name" value="Phosphatidic acid phosphatase type 2/haloperoxidase"/>
    <property type="match status" value="1"/>
</dbReference>
<dbReference type="InterPro" id="IPR026841">
    <property type="entry name" value="Aur1/Ipt1"/>
</dbReference>
<evidence type="ECO:0000256" key="5">
    <source>
        <dbReference type="SAM" id="MobiDB-lite"/>
    </source>
</evidence>
<comment type="caution">
    <text evidence="8">The sequence shown here is derived from an EMBL/GenBank/DDBJ whole genome shotgun (WGS) entry which is preliminary data.</text>
</comment>
<feature type="region of interest" description="Disordered" evidence="5">
    <location>
        <begin position="329"/>
        <end position="359"/>
    </location>
</feature>
<keyword evidence="3 6" id="KW-1133">Transmembrane helix</keyword>
<dbReference type="PANTHER" id="PTHR31310">
    <property type="match status" value="1"/>
</dbReference>
<feature type="transmembrane region" description="Helical" evidence="6">
    <location>
        <begin position="188"/>
        <end position="205"/>
    </location>
</feature>
<feature type="transmembrane region" description="Helical" evidence="6">
    <location>
        <begin position="154"/>
        <end position="176"/>
    </location>
</feature>
<dbReference type="SUPFAM" id="SSF48317">
    <property type="entry name" value="Acid phosphatase/Vanadium-dependent haloperoxidase"/>
    <property type="match status" value="1"/>
</dbReference>
<dbReference type="InterPro" id="IPR036938">
    <property type="entry name" value="PAP2/HPO_sf"/>
</dbReference>
<dbReference type="PANTHER" id="PTHR31310:SF7">
    <property type="entry name" value="PA-PHOSPHATASE RELATED-FAMILY PROTEIN DDB_G0268928"/>
    <property type="match status" value="1"/>
</dbReference>
<accession>A0ABQ4I801</accession>
<keyword evidence="2 6" id="KW-0812">Transmembrane</keyword>
<dbReference type="EMBL" id="BOPA01000006">
    <property type="protein sequence ID" value="GIJ14023.1"/>
    <property type="molecule type" value="Genomic_DNA"/>
</dbReference>
<feature type="transmembrane region" description="Helical" evidence="6">
    <location>
        <begin position="275"/>
        <end position="292"/>
    </location>
</feature>
<evidence type="ECO:0000259" key="7">
    <source>
        <dbReference type="Pfam" id="PF14378"/>
    </source>
</evidence>
<proteinExistence type="predicted"/>
<keyword evidence="4 6" id="KW-0472">Membrane</keyword>
<dbReference type="CDD" id="cd03386">
    <property type="entry name" value="PAP2_Aur1_like"/>
    <property type="match status" value="1"/>
</dbReference>
<dbReference type="RefSeq" id="WP_204290114.1">
    <property type="nucleotide sequence ID" value="NZ_BAAAGZ010000024.1"/>
</dbReference>
<gene>
    <name evidence="8" type="ORF">Vgi01_07070</name>
</gene>
<organism evidence="8 9">
    <name type="scientific">Micromonospora gifhornensis</name>
    <dbReference type="NCBI Taxonomy" id="84594"/>
    <lineage>
        <taxon>Bacteria</taxon>
        <taxon>Bacillati</taxon>
        <taxon>Actinomycetota</taxon>
        <taxon>Actinomycetes</taxon>
        <taxon>Micromonosporales</taxon>
        <taxon>Micromonosporaceae</taxon>
        <taxon>Micromonospora</taxon>
    </lineage>
</organism>
<feature type="domain" description="Inositolphosphotransferase Aur1/Ipt1" evidence="7">
    <location>
        <begin position="148"/>
        <end position="313"/>
    </location>
</feature>
<feature type="transmembrane region" description="Helical" evidence="6">
    <location>
        <begin position="38"/>
        <end position="55"/>
    </location>
</feature>
<dbReference type="Proteomes" id="UP000647860">
    <property type="component" value="Unassembled WGS sequence"/>
</dbReference>
<evidence type="ECO:0000256" key="4">
    <source>
        <dbReference type="ARBA" id="ARBA00023136"/>
    </source>
</evidence>
<comment type="subcellular location">
    <subcellularLocation>
        <location evidence="1">Membrane</location>
        <topology evidence="1">Multi-pass membrane protein</topology>
    </subcellularLocation>
</comment>
<evidence type="ECO:0000313" key="9">
    <source>
        <dbReference type="Proteomes" id="UP000647860"/>
    </source>
</evidence>
<feature type="region of interest" description="Disordered" evidence="5">
    <location>
        <begin position="1"/>
        <end position="29"/>
    </location>
</feature>
<evidence type="ECO:0000313" key="8">
    <source>
        <dbReference type="EMBL" id="GIJ14023.1"/>
    </source>
</evidence>
<keyword evidence="9" id="KW-1185">Reference proteome</keyword>
<sequence>MTNQPYDTTEAEAAGTSTGHGDEPRRPRRRITVTRSRAVAAWAVLLVAACLAFGLPTDPGYAFLWLWALAVAWRIDQPVRSHLAFARDWLPVIALLTVYNLSRGFADNIREPHVTELINADLRMFGWLTDGKVPTVWLQQELYDPSRVQWWEVLVSYVYFSHFVVALGVAIALWLTARPRWAAFMRRWFVLSLAGLITYFLYPAAPPWWAAVHGYLEPVERLSLRGGAEFGMHGAFSLIRLGQLASNPVAAIPSLHTAFALFVVLFFVGRIRKRYVAILLLYPLAMTFTLVYSGEHYVIDVLIGWAYVLGTFAIVSFGERWWRRRRLRQRATTPTPTPDDGDAAADQREHSEPKQSAAS</sequence>
<reference evidence="8 9" key="1">
    <citation type="submission" date="2021-01" db="EMBL/GenBank/DDBJ databases">
        <title>Whole genome shotgun sequence of Verrucosispora gifhornensis NBRC 16317.</title>
        <authorList>
            <person name="Komaki H."/>
            <person name="Tamura T."/>
        </authorList>
    </citation>
    <scope>NUCLEOTIDE SEQUENCE [LARGE SCALE GENOMIC DNA]</scope>
    <source>
        <strain evidence="8 9">NBRC 16317</strain>
    </source>
</reference>
<dbReference type="InterPro" id="IPR052185">
    <property type="entry name" value="IPC_Synthase-Related"/>
</dbReference>
<evidence type="ECO:0000256" key="3">
    <source>
        <dbReference type="ARBA" id="ARBA00022989"/>
    </source>
</evidence>
<name>A0ABQ4I801_9ACTN</name>
<protein>
    <recommendedName>
        <fullName evidence="7">Inositolphosphotransferase Aur1/Ipt1 domain-containing protein</fullName>
    </recommendedName>
</protein>
<evidence type="ECO:0000256" key="1">
    <source>
        <dbReference type="ARBA" id="ARBA00004141"/>
    </source>
</evidence>
<feature type="transmembrane region" description="Helical" evidence="6">
    <location>
        <begin position="250"/>
        <end position="268"/>
    </location>
</feature>
<evidence type="ECO:0000256" key="6">
    <source>
        <dbReference type="SAM" id="Phobius"/>
    </source>
</evidence>